<keyword evidence="5" id="KW-0624">Polysaccharide degradation</keyword>
<dbReference type="PATRIC" id="fig|1300344.3.peg.791"/>
<dbReference type="GO" id="GO:0030247">
    <property type="term" value="F:polysaccharide binding"/>
    <property type="evidence" value="ECO:0007669"/>
    <property type="project" value="UniProtKB-UniRule"/>
</dbReference>
<dbReference type="PANTHER" id="PTHR34823:SF1">
    <property type="entry name" value="CHITIN-BINDING TYPE-4 DOMAIN-CONTAINING PROTEIN"/>
    <property type="match status" value="1"/>
</dbReference>
<dbReference type="InterPro" id="IPR051024">
    <property type="entry name" value="GlcNAc_Chitin_IntDeg"/>
</dbReference>
<accession>A0A161HW18</accession>
<evidence type="ECO:0000256" key="7">
    <source>
        <dbReference type="SAM" id="SignalP"/>
    </source>
</evidence>
<dbReference type="Pfam" id="PF00553">
    <property type="entry name" value="CBM_2"/>
    <property type="match status" value="1"/>
</dbReference>
<dbReference type="SMART" id="SM00060">
    <property type="entry name" value="FN3"/>
    <property type="match status" value="1"/>
</dbReference>
<dbReference type="Proteomes" id="UP000076794">
    <property type="component" value="Chromosome"/>
</dbReference>
<dbReference type="InterPro" id="IPR036116">
    <property type="entry name" value="FN3_sf"/>
</dbReference>
<dbReference type="Gene3D" id="2.60.40.10">
    <property type="entry name" value="Immunoglobulins"/>
    <property type="match status" value="1"/>
</dbReference>
<keyword evidence="2 10" id="KW-0378">Hydrolase</keyword>
<keyword evidence="1 7" id="KW-0732">Signal</keyword>
<dbReference type="Pfam" id="PF03067">
    <property type="entry name" value="LPMO_10"/>
    <property type="match status" value="1"/>
</dbReference>
<dbReference type="SUPFAM" id="SSF81296">
    <property type="entry name" value="E set domains"/>
    <property type="match status" value="1"/>
</dbReference>
<dbReference type="PROSITE" id="PS50853">
    <property type="entry name" value="FN3"/>
    <property type="match status" value="1"/>
</dbReference>
<feature type="signal peptide" evidence="7">
    <location>
        <begin position="1"/>
        <end position="21"/>
    </location>
</feature>
<dbReference type="GO" id="GO:0000272">
    <property type="term" value="P:polysaccharide catabolic process"/>
    <property type="evidence" value="ECO:0007669"/>
    <property type="project" value="UniProtKB-KW"/>
</dbReference>
<keyword evidence="4 10" id="KW-0326">Glycosidase</keyword>
<dbReference type="SUPFAM" id="SSF49384">
    <property type="entry name" value="Carbohydrate-binding domain"/>
    <property type="match status" value="1"/>
</dbReference>
<dbReference type="RefSeq" id="WP_068201451.1">
    <property type="nucleotide sequence ID" value="NZ_CP014209.1"/>
</dbReference>
<keyword evidence="11" id="KW-1185">Reference proteome</keyword>
<evidence type="ECO:0000256" key="5">
    <source>
        <dbReference type="ARBA" id="ARBA00023326"/>
    </source>
</evidence>
<name>A0A161HW18_9MICO</name>
<dbReference type="AlphaFoldDB" id="A0A161HW18"/>
<dbReference type="InterPro" id="IPR013783">
    <property type="entry name" value="Ig-like_fold"/>
</dbReference>
<feature type="region of interest" description="Disordered" evidence="6">
    <location>
        <begin position="343"/>
        <end position="363"/>
    </location>
</feature>
<dbReference type="Pfam" id="PF00041">
    <property type="entry name" value="fn3"/>
    <property type="match status" value="1"/>
</dbReference>
<dbReference type="Gene3D" id="2.60.40.290">
    <property type="match status" value="1"/>
</dbReference>
<dbReference type="InterPro" id="IPR003961">
    <property type="entry name" value="FN3_dom"/>
</dbReference>
<dbReference type="SMART" id="SM00637">
    <property type="entry name" value="CBD_II"/>
    <property type="match status" value="1"/>
</dbReference>
<dbReference type="CDD" id="cd21177">
    <property type="entry name" value="LPMO_AA10"/>
    <property type="match status" value="1"/>
</dbReference>
<dbReference type="InterPro" id="IPR004302">
    <property type="entry name" value="Cellulose/chitin-bd_N"/>
</dbReference>
<dbReference type="InterPro" id="IPR014756">
    <property type="entry name" value="Ig_E-set"/>
</dbReference>
<sequence length="471" mass="48475">MRRLAALAAVVALGAAGLVVATAPPPAEAHGAQVFPGSRQYFCWVDGTSAGGDIQPSNPACVDAVAASGKTPLYNWFGNLDSNGAGRTAGYIPDGRICDGGGNGPYDFEPYNAPRTDWPTTHVTAGDTYQFQHNNWAAHPGRFDVYVTKEGFDPTAPLGWDDLEKIDTVTDPPATGGPGGLNYYYWDVTLPSDRTGRHVVFTHWVRSDSNENFYSCSDVAFDGGDGEVTGLDGDVPGPTPTPTPTDDPEGCPDAAPGAPGAAMASSITQTGAHVMWGAAEAGCVTGYDVLDAATGEVLASTHGSPMVDLTGLDPGTEHSVVVRSRNDNTDTTSAPTAVLTFTTEADDGEPEPTPTPTPTEDPVGACTADYTASHWGNHPGYTGSVTVTNTSDAAVTGWVVTFDYPGGQEVDAPGWNATVAQSGTRVTATHPAWASSIAPGASVTFGFNGTATSATNHPDPTGFTLAGVACD</sequence>
<evidence type="ECO:0000313" key="10">
    <source>
        <dbReference type="EMBL" id="ANC30363.1"/>
    </source>
</evidence>
<dbReference type="InterPro" id="IPR008965">
    <property type="entry name" value="CBM2/CBM3_carb-bd_dom_sf"/>
</dbReference>
<dbReference type="STRING" id="1300344.I598_0787"/>
<dbReference type="KEGG" id="ido:I598_0787"/>
<dbReference type="EC" id="3.2.1.4" evidence="10"/>
<evidence type="ECO:0000256" key="6">
    <source>
        <dbReference type="SAM" id="MobiDB-lite"/>
    </source>
</evidence>
<evidence type="ECO:0000259" key="9">
    <source>
        <dbReference type="PROSITE" id="PS51173"/>
    </source>
</evidence>
<evidence type="ECO:0000256" key="1">
    <source>
        <dbReference type="ARBA" id="ARBA00022729"/>
    </source>
</evidence>
<protein>
    <submittedName>
        <fullName evidence="10">Endoglucanase E-4</fullName>
        <ecNumber evidence="10">3.2.1.4</ecNumber>
    </submittedName>
</protein>
<feature type="chain" id="PRO_5039101795" evidence="7">
    <location>
        <begin position="22"/>
        <end position="471"/>
    </location>
</feature>
<dbReference type="Gene3D" id="2.70.50.50">
    <property type="entry name" value="chitin-binding protein cbp21"/>
    <property type="match status" value="1"/>
</dbReference>
<proteinExistence type="predicted"/>
<dbReference type="InterPro" id="IPR012291">
    <property type="entry name" value="CBM2_carb-bd_dom_sf"/>
</dbReference>
<dbReference type="EMBL" id="CP014209">
    <property type="protein sequence ID" value="ANC30363.1"/>
    <property type="molecule type" value="Genomic_DNA"/>
</dbReference>
<evidence type="ECO:0000256" key="2">
    <source>
        <dbReference type="ARBA" id="ARBA00022801"/>
    </source>
</evidence>
<dbReference type="CDD" id="cd00063">
    <property type="entry name" value="FN3"/>
    <property type="match status" value="1"/>
</dbReference>
<dbReference type="PANTHER" id="PTHR34823">
    <property type="entry name" value="GLCNAC-BINDING PROTEIN A"/>
    <property type="match status" value="1"/>
</dbReference>
<organism evidence="10 11">
    <name type="scientific">Isoptericola dokdonensis DS-3</name>
    <dbReference type="NCBI Taxonomy" id="1300344"/>
    <lineage>
        <taxon>Bacteria</taxon>
        <taxon>Bacillati</taxon>
        <taxon>Actinomycetota</taxon>
        <taxon>Actinomycetes</taxon>
        <taxon>Micrococcales</taxon>
        <taxon>Promicromonosporaceae</taxon>
        <taxon>Isoptericola</taxon>
    </lineage>
</organism>
<dbReference type="GO" id="GO:0008810">
    <property type="term" value="F:cellulase activity"/>
    <property type="evidence" value="ECO:0007669"/>
    <property type="project" value="UniProtKB-EC"/>
</dbReference>
<keyword evidence="3" id="KW-0119">Carbohydrate metabolism</keyword>
<feature type="domain" description="Fibronectin type-III" evidence="8">
    <location>
        <begin position="258"/>
        <end position="346"/>
    </location>
</feature>
<evidence type="ECO:0000256" key="3">
    <source>
        <dbReference type="ARBA" id="ARBA00023277"/>
    </source>
</evidence>
<dbReference type="SUPFAM" id="SSF49265">
    <property type="entry name" value="Fibronectin type III"/>
    <property type="match status" value="1"/>
</dbReference>
<feature type="domain" description="CBM2" evidence="9">
    <location>
        <begin position="359"/>
        <end position="471"/>
    </location>
</feature>
<gene>
    <name evidence="10" type="primary">celD</name>
    <name evidence="10" type="ORF">I598_0787</name>
</gene>
<evidence type="ECO:0000313" key="11">
    <source>
        <dbReference type="Proteomes" id="UP000076794"/>
    </source>
</evidence>
<feature type="region of interest" description="Disordered" evidence="6">
    <location>
        <begin position="226"/>
        <end position="251"/>
    </location>
</feature>
<evidence type="ECO:0000259" key="8">
    <source>
        <dbReference type="PROSITE" id="PS50853"/>
    </source>
</evidence>
<dbReference type="PROSITE" id="PS51173">
    <property type="entry name" value="CBM2"/>
    <property type="match status" value="1"/>
</dbReference>
<dbReference type="InterPro" id="IPR001919">
    <property type="entry name" value="CBD2"/>
</dbReference>
<reference evidence="10 11" key="1">
    <citation type="submission" date="2016-01" db="EMBL/GenBank/DDBJ databases">
        <title>Complete genome sequence of a soil Actinobacterium, Isoptericola dokdonensis DS-3.</title>
        <authorList>
            <person name="Kwon S.-K."/>
            <person name="Kim J.F."/>
        </authorList>
    </citation>
    <scope>NUCLEOTIDE SEQUENCE [LARGE SCALE GENOMIC DNA]</scope>
    <source>
        <strain evidence="10 11">DS-3</strain>
    </source>
</reference>
<evidence type="ECO:0000256" key="4">
    <source>
        <dbReference type="ARBA" id="ARBA00023295"/>
    </source>
</evidence>